<dbReference type="Proteomes" id="UP000826722">
    <property type="component" value="Chromosome"/>
</dbReference>
<keyword evidence="1" id="KW-0472">Membrane</keyword>
<feature type="domain" description="TadE-like" evidence="2">
    <location>
        <begin position="34"/>
        <end position="76"/>
    </location>
</feature>
<keyword evidence="1" id="KW-1133">Transmembrane helix</keyword>
<sequence length="304" mass="32574">MSEVCKRSNGLLMTNMATCTQQSESTNRFFKQSGQSMVEYLIILPTLLMLTLGAIQFGLLYQIKSQVNYAAFAAARQGALSNGSATSIKDAFGAAMTPLFTNQPNFSGIMRGRAIGAIEAFNPLVTKIERISPPDTVKNDFGIQNPSDANSWIVPNDNLQYRPTTLGSSSSLNIQDANILKIRVTYCAKLIVPLANVAIYSLVNGIQGAKNLTGEFFSTPQNFATTPNSCSTLQDQYGATLDKVSDAAGVVGLDLGPIQSLLSTVSGALQNATVPGLNWVIGGYRIPVTSEAVVRMQTPMKFPK</sequence>
<dbReference type="KEGG" id="mpau:ZMTM_10880"/>
<keyword evidence="4" id="KW-1185">Reference proteome</keyword>
<dbReference type="InterPro" id="IPR012495">
    <property type="entry name" value="TadE-like_dom"/>
</dbReference>
<gene>
    <name evidence="3" type="ORF">ZMTM_10880</name>
</gene>
<feature type="transmembrane region" description="Helical" evidence="1">
    <location>
        <begin position="38"/>
        <end position="61"/>
    </location>
</feature>
<evidence type="ECO:0000313" key="4">
    <source>
        <dbReference type="Proteomes" id="UP000826722"/>
    </source>
</evidence>
<evidence type="ECO:0000313" key="3">
    <source>
        <dbReference type="EMBL" id="BCM24829.1"/>
    </source>
</evidence>
<organism evidence="3 4">
    <name type="scientific">Methyloradius palustris</name>
    <dbReference type="NCBI Taxonomy" id="2778876"/>
    <lineage>
        <taxon>Bacteria</taxon>
        <taxon>Pseudomonadati</taxon>
        <taxon>Pseudomonadota</taxon>
        <taxon>Betaproteobacteria</taxon>
        <taxon>Nitrosomonadales</taxon>
        <taxon>Methylophilaceae</taxon>
        <taxon>Methyloradius</taxon>
    </lineage>
</organism>
<proteinExistence type="predicted"/>
<dbReference type="AlphaFoldDB" id="A0A8D5FZ15"/>
<name>A0A8D5FZ15_9PROT</name>
<keyword evidence="1" id="KW-0812">Transmembrane</keyword>
<protein>
    <recommendedName>
        <fullName evidence="2">TadE-like domain-containing protein</fullName>
    </recommendedName>
</protein>
<dbReference type="EMBL" id="AP024110">
    <property type="protein sequence ID" value="BCM24829.1"/>
    <property type="molecule type" value="Genomic_DNA"/>
</dbReference>
<accession>A0A8D5FZ15</accession>
<evidence type="ECO:0000256" key="1">
    <source>
        <dbReference type="SAM" id="Phobius"/>
    </source>
</evidence>
<dbReference type="Pfam" id="PF07811">
    <property type="entry name" value="TadE"/>
    <property type="match status" value="1"/>
</dbReference>
<reference evidence="3" key="1">
    <citation type="journal article" date="2021" name="Arch. Microbiol.">
        <title>Methyloradius palustris gen. nov., sp. nov., a methanol-oxidizing bacterium isolated from snow.</title>
        <authorList>
            <person name="Miyadera T."/>
            <person name="Kojima H."/>
            <person name="Fukui M."/>
        </authorList>
    </citation>
    <scope>NUCLEOTIDE SEQUENCE</scope>
    <source>
        <strain evidence="3">Zm11</strain>
    </source>
</reference>
<evidence type="ECO:0000259" key="2">
    <source>
        <dbReference type="Pfam" id="PF07811"/>
    </source>
</evidence>